<reference evidence="3" key="4">
    <citation type="submission" date="2020-02" db="EMBL/GenBank/DDBJ databases">
        <authorList>
            <person name="Littmann E."/>
            <person name="Sorbara M."/>
        </authorList>
    </citation>
    <scope>NUCLEOTIDE SEQUENCE</scope>
    <source>
        <strain evidence="3">MSK.14.57</strain>
    </source>
</reference>
<reference evidence="3 5" key="3">
    <citation type="journal article" date="2020" name="Cell Host Microbe">
        <title>Functional and Genomic Variation between Human-Derived Isolates of Lachnospiraceae Reveals Inter- and Intra-Species Diversity.</title>
        <authorList>
            <person name="Sorbara M.T."/>
            <person name="Littmann E.R."/>
            <person name="Fontana E."/>
            <person name="Moody T.U."/>
            <person name="Kohout C.E."/>
            <person name="Gjonbalaj M."/>
            <person name="Eaton V."/>
            <person name="Seok R."/>
            <person name="Leiner I.M."/>
            <person name="Pamer E.G."/>
        </authorList>
    </citation>
    <scope>NUCLEOTIDE SEQUENCE [LARGE SCALE GENOMIC DNA]</scope>
    <source>
        <strain evidence="3 5">MSK.14.57</strain>
    </source>
</reference>
<keyword evidence="5" id="KW-1185">Reference proteome</keyword>
<organism evidence="2 4">
    <name type="scientific">Anaerostipes hadrus</name>
    <dbReference type="NCBI Taxonomy" id="649756"/>
    <lineage>
        <taxon>Bacteria</taxon>
        <taxon>Bacillati</taxon>
        <taxon>Bacillota</taxon>
        <taxon>Clostridia</taxon>
        <taxon>Lachnospirales</taxon>
        <taxon>Lachnospiraceae</taxon>
        <taxon>Anaerostipes</taxon>
    </lineage>
</organism>
<name>D4MVL7_ANAHA</name>
<dbReference type="InterPro" id="IPR025669">
    <property type="entry name" value="AAA_dom"/>
</dbReference>
<sequence>MKVVGVGNLKGGVGKTTTSTSLAYLLGRYGKKVLMVDADAQGNASGTMGVYDPNEKGLAGILLEQQSTEETIRRTRYENVDIIPANMWLMQANAQLLYSMENQIDRIEKMLNDECINNKYDYVICDCGLLLDVTVLNVVKASDLLIIPVKAGGYGIDAVENMIEQTKGIHEGQQVKVLMTMKTGNITNKDTAQWLRDTYKDKMFKTEIRRSVVAEKAETAKRPLPEMSRGSNAAKDYNNVIREIMTDEEWNAAQAYIESKRRNKKTGRFQKVD</sequence>
<dbReference type="CDD" id="cd02042">
    <property type="entry name" value="ParAB_family"/>
    <property type="match status" value="1"/>
</dbReference>
<evidence type="ECO:0000313" key="2">
    <source>
        <dbReference type="EMBL" id="CBL39433.1"/>
    </source>
</evidence>
<dbReference type="PANTHER" id="PTHR13696:SF52">
    <property type="entry name" value="PARA FAMILY PROTEIN CT_582"/>
    <property type="match status" value="1"/>
</dbReference>
<gene>
    <name evidence="2" type="ORF">CL2_26050</name>
    <name evidence="3" type="ORF">G5A72_05025</name>
</gene>
<dbReference type="EMBL" id="FP929061">
    <property type="protein sequence ID" value="CBL39433.1"/>
    <property type="molecule type" value="Genomic_DNA"/>
</dbReference>
<dbReference type="SUPFAM" id="SSF52540">
    <property type="entry name" value="P-loop containing nucleoside triphosphate hydrolases"/>
    <property type="match status" value="1"/>
</dbReference>
<protein>
    <submittedName>
        <fullName evidence="2">ATPases involved in chromosome partitioning</fullName>
    </submittedName>
    <submittedName>
        <fullName evidence="3">ParA family protein</fullName>
    </submittedName>
</protein>
<dbReference type="EMBL" id="JAAITB010000008">
    <property type="protein sequence ID" value="NSJ78960.1"/>
    <property type="molecule type" value="Genomic_DNA"/>
</dbReference>
<reference evidence="2 4" key="1">
    <citation type="submission" date="2010-03" db="EMBL/GenBank/DDBJ databases">
        <title>The genome sequence of Clostridiales sp. SSC/2.</title>
        <authorList>
            <consortium name="metaHIT consortium -- http://www.metahit.eu/"/>
            <person name="Pajon A."/>
            <person name="Turner K."/>
            <person name="Parkhill J."/>
            <person name="Duncan S."/>
            <person name="Flint H."/>
        </authorList>
    </citation>
    <scope>NUCLEOTIDE SEQUENCE [LARGE SCALE GENOMIC DNA]</scope>
    <source>
        <strain evidence="2 4">SSC/2</strain>
    </source>
</reference>
<proteinExistence type="predicted"/>
<dbReference type="KEGG" id="bprl:CL2_26050"/>
<dbReference type="PANTHER" id="PTHR13696">
    <property type="entry name" value="P-LOOP CONTAINING NUCLEOSIDE TRIPHOSPHATE HYDROLASE"/>
    <property type="match status" value="1"/>
</dbReference>
<reference evidence="2 4" key="2">
    <citation type="submission" date="2010-03" db="EMBL/GenBank/DDBJ databases">
        <authorList>
            <person name="Pajon A."/>
        </authorList>
    </citation>
    <scope>NUCLEOTIDE SEQUENCE [LARGE SCALE GENOMIC DNA]</scope>
    <source>
        <strain evidence="2 4">SSC/2</strain>
    </source>
</reference>
<evidence type="ECO:0000259" key="1">
    <source>
        <dbReference type="Pfam" id="PF13614"/>
    </source>
</evidence>
<dbReference type="PATRIC" id="fig|245018.3.peg.2895"/>
<dbReference type="Proteomes" id="UP001644750">
    <property type="component" value="Unassembled WGS sequence"/>
</dbReference>
<accession>D4MVL7</accession>
<feature type="domain" description="AAA" evidence="1">
    <location>
        <begin position="1"/>
        <end position="172"/>
    </location>
</feature>
<evidence type="ECO:0000313" key="4">
    <source>
        <dbReference type="Proteomes" id="UP000008960"/>
    </source>
</evidence>
<evidence type="ECO:0000313" key="5">
    <source>
        <dbReference type="Proteomes" id="UP001644750"/>
    </source>
</evidence>
<dbReference type="InterPro" id="IPR027417">
    <property type="entry name" value="P-loop_NTPase"/>
</dbReference>
<dbReference type="Pfam" id="PF13614">
    <property type="entry name" value="AAA_31"/>
    <property type="match status" value="1"/>
</dbReference>
<dbReference type="Gene3D" id="3.40.50.300">
    <property type="entry name" value="P-loop containing nucleotide triphosphate hydrolases"/>
    <property type="match status" value="1"/>
</dbReference>
<dbReference type="InterPro" id="IPR050678">
    <property type="entry name" value="DNA_Partitioning_ATPase"/>
</dbReference>
<dbReference type="Proteomes" id="UP000008960">
    <property type="component" value="Chromosome"/>
</dbReference>
<dbReference type="RefSeq" id="WP_009204038.1">
    <property type="nucleotide sequence ID" value="NC_021016.1"/>
</dbReference>
<evidence type="ECO:0000313" key="3">
    <source>
        <dbReference type="EMBL" id="NSJ78960.1"/>
    </source>
</evidence>
<dbReference type="AlphaFoldDB" id="D4MVL7"/>